<comment type="subcellular location">
    <subcellularLocation>
        <location evidence="1">Cell membrane</location>
        <topology evidence="1">Multi-pass membrane protein</topology>
    </subcellularLocation>
</comment>
<feature type="transmembrane region" description="Helical" evidence="7">
    <location>
        <begin position="7"/>
        <end position="31"/>
    </location>
</feature>
<feature type="transmembrane region" description="Helical" evidence="7">
    <location>
        <begin position="94"/>
        <end position="112"/>
    </location>
</feature>
<protein>
    <submittedName>
        <fullName evidence="10">Drug/metabolite transporter (DMT)-like permease</fullName>
    </submittedName>
    <submittedName>
        <fullName evidence="9">Putative DMT superfamily transporter inner membrane protein</fullName>
    </submittedName>
</protein>
<feature type="domain" description="EamA" evidence="8">
    <location>
        <begin position="144"/>
        <end position="277"/>
    </location>
</feature>
<keyword evidence="4 7" id="KW-0812">Transmembrane</keyword>
<evidence type="ECO:0000256" key="2">
    <source>
        <dbReference type="ARBA" id="ARBA00007362"/>
    </source>
</evidence>
<feature type="transmembrane region" description="Helical" evidence="7">
    <location>
        <begin position="119"/>
        <end position="136"/>
    </location>
</feature>
<evidence type="ECO:0000256" key="3">
    <source>
        <dbReference type="ARBA" id="ARBA00022475"/>
    </source>
</evidence>
<evidence type="ECO:0000256" key="6">
    <source>
        <dbReference type="ARBA" id="ARBA00023136"/>
    </source>
</evidence>
<keyword evidence="3" id="KW-1003">Cell membrane</keyword>
<evidence type="ECO:0000313" key="9">
    <source>
        <dbReference type="EMBL" id="STX08574.1"/>
    </source>
</evidence>
<feature type="domain" description="EamA" evidence="8">
    <location>
        <begin position="5"/>
        <end position="135"/>
    </location>
</feature>
<dbReference type="RefSeq" id="WP_109349600.1">
    <property type="nucleotide sequence ID" value="NZ_BJUE01000009.1"/>
</dbReference>
<dbReference type="InterPro" id="IPR000620">
    <property type="entry name" value="EamA_dom"/>
</dbReference>
<dbReference type="InterPro" id="IPR037185">
    <property type="entry name" value="EmrE-like"/>
</dbReference>
<dbReference type="PANTHER" id="PTHR42920">
    <property type="entry name" value="OS03G0707200 PROTEIN-RELATED"/>
    <property type="match status" value="1"/>
</dbReference>
<evidence type="ECO:0000256" key="1">
    <source>
        <dbReference type="ARBA" id="ARBA00004651"/>
    </source>
</evidence>
<feature type="transmembrane region" description="Helical" evidence="7">
    <location>
        <begin position="37"/>
        <end position="56"/>
    </location>
</feature>
<dbReference type="EMBL" id="UGNP01000001">
    <property type="protein sequence ID" value="STX08574.1"/>
    <property type="molecule type" value="Genomic_DNA"/>
</dbReference>
<dbReference type="EMBL" id="SNZG01000016">
    <property type="protein sequence ID" value="TDR38484.1"/>
    <property type="molecule type" value="Genomic_DNA"/>
</dbReference>
<feature type="transmembrane region" description="Helical" evidence="7">
    <location>
        <begin position="205"/>
        <end position="224"/>
    </location>
</feature>
<comment type="caution">
    <text evidence="9">The sequence shown here is derived from an EMBL/GenBank/DDBJ whole genome shotgun (WGS) entry which is preliminary data.</text>
</comment>
<dbReference type="Pfam" id="PF00892">
    <property type="entry name" value="EamA"/>
    <property type="match status" value="2"/>
</dbReference>
<feature type="transmembrane region" description="Helical" evidence="7">
    <location>
        <begin position="236"/>
        <end position="255"/>
    </location>
</feature>
<evidence type="ECO:0000259" key="8">
    <source>
        <dbReference type="Pfam" id="PF00892"/>
    </source>
</evidence>
<feature type="transmembrane region" description="Helical" evidence="7">
    <location>
        <begin position="142"/>
        <end position="161"/>
    </location>
</feature>
<reference evidence="9 11" key="1">
    <citation type="submission" date="2018-06" db="EMBL/GenBank/DDBJ databases">
        <authorList>
            <consortium name="Pathogen Informatics"/>
            <person name="Doyle S."/>
        </authorList>
    </citation>
    <scope>NUCLEOTIDE SEQUENCE [LARGE SCALE GENOMIC DNA]</scope>
    <source>
        <strain evidence="9 11">NCTC10597</strain>
    </source>
</reference>
<keyword evidence="6 7" id="KW-0472">Membrane</keyword>
<feature type="transmembrane region" description="Helical" evidence="7">
    <location>
        <begin position="261"/>
        <end position="279"/>
    </location>
</feature>
<evidence type="ECO:0000256" key="4">
    <source>
        <dbReference type="ARBA" id="ARBA00022692"/>
    </source>
</evidence>
<evidence type="ECO:0000313" key="12">
    <source>
        <dbReference type="Proteomes" id="UP000294641"/>
    </source>
</evidence>
<evidence type="ECO:0000313" key="11">
    <source>
        <dbReference type="Proteomes" id="UP000254330"/>
    </source>
</evidence>
<dbReference type="GO" id="GO:0005886">
    <property type="term" value="C:plasma membrane"/>
    <property type="evidence" value="ECO:0007669"/>
    <property type="project" value="UniProtKB-SubCell"/>
</dbReference>
<keyword evidence="5 7" id="KW-1133">Transmembrane helix</keyword>
<comment type="similarity">
    <text evidence="2">Belongs to the EamA transporter family.</text>
</comment>
<dbReference type="SUPFAM" id="SSF103481">
    <property type="entry name" value="Multidrug resistance efflux transporter EmrE"/>
    <property type="match status" value="2"/>
</dbReference>
<reference evidence="10 12" key="2">
    <citation type="submission" date="2019-03" db="EMBL/GenBank/DDBJ databases">
        <title>Genomic Encyclopedia of Type Strains, Phase IV (KMG-IV): sequencing the most valuable type-strain genomes for metagenomic binning, comparative biology and taxonomic classification.</title>
        <authorList>
            <person name="Goeker M."/>
        </authorList>
    </citation>
    <scope>NUCLEOTIDE SEQUENCE [LARGE SCALE GENOMIC DNA]</scope>
    <source>
        <strain evidence="10 12">DSM 20580</strain>
    </source>
</reference>
<accession>A0A8B4Q8N3</accession>
<name>A0A8B4Q8N3_9BACL</name>
<feature type="transmembrane region" description="Helical" evidence="7">
    <location>
        <begin position="63"/>
        <end position="82"/>
    </location>
</feature>
<keyword evidence="12" id="KW-1185">Reference proteome</keyword>
<evidence type="ECO:0000256" key="5">
    <source>
        <dbReference type="ARBA" id="ARBA00022989"/>
    </source>
</evidence>
<evidence type="ECO:0000313" key="10">
    <source>
        <dbReference type="EMBL" id="TDR38484.1"/>
    </source>
</evidence>
<dbReference type="Proteomes" id="UP000294641">
    <property type="component" value="Unassembled WGS sequence"/>
</dbReference>
<dbReference type="AlphaFoldDB" id="A0A8B4Q8N3"/>
<dbReference type="InterPro" id="IPR051258">
    <property type="entry name" value="Diverse_Substrate_Transporter"/>
</dbReference>
<dbReference type="OrthoDB" id="9804865at2"/>
<proteinExistence type="inferred from homology"/>
<evidence type="ECO:0000256" key="7">
    <source>
        <dbReference type="SAM" id="Phobius"/>
    </source>
</evidence>
<gene>
    <name evidence="10" type="ORF">DFR61_11641</name>
    <name evidence="9" type="ORF">NCTC10597_00238</name>
</gene>
<feature type="transmembrane region" description="Helical" evidence="7">
    <location>
        <begin position="173"/>
        <end position="193"/>
    </location>
</feature>
<dbReference type="PANTHER" id="PTHR42920:SF5">
    <property type="entry name" value="EAMA DOMAIN-CONTAINING PROTEIN"/>
    <property type="match status" value="1"/>
</dbReference>
<sequence>MKQHIGVMMLMVTAVVWGSGFVVTDIGLDYFNAHQLMAGRFLLAAILLLIIFSYKLKQINKRIIVKGAILGAILYTGFVLQTVGLEHTTASKNAFLTAVNVLIVPLIAFAVYKRKIDRFEIIGAFTALIGIGLLSLQSSFTMNIGDILTLLCAVAFAFDIFYTNKFVQNDDAILITIMQFVSAATISVIVVLVRGDIPTSVESGGVYAIVYLAIFSTIVAYLFQNIAFKYTTATQGAIILSMESLFGMIFSVIFLHEVLTGRMIVGAALILLAIIFTELKPTFGKKQPNLIKPDQNP</sequence>
<organism evidence="9 11">
    <name type="scientific">Kurthia zopfii</name>
    <dbReference type="NCBI Taxonomy" id="1650"/>
    <lineage>
        <taxon>Bacteria</taxon>
        <taxon>Bacillati</taxon>
        <taxon>Bacillota</taxon>
        <taxon>Bacilli</taxon>
        <taxon>Bacillales</taxon>
        <taxon>Caryophanaceae</taxon>
        <taxon>Kurthia</taxon>
    </lineage>
</organism>
<dbReference type="Proteomes" id="UP000254330">
    <property type="component" value="Unassembled WGS sequence"/>
</dbReference>